<sequence length="549" mass="60771">MAFEAYDLIQEDALSQLTRAELQALGKAHNVKANLKSATIIAQLLKKFPEGVPNPNTDSALAPRKKGRTKRGDAKKKKAQIKKEESVIASVMFSNGDSGLEHNEGRTSASPSGNPPITNDEVTTETVSRPTKSRPTRATSRKQTTFEEPLRTTLSVHSPTSSPAQSEIVALPDPTEIVAPPVPTEIATTPLPNEPATEEPPQIPTPQIELEAAGGEESEIVPVEPTGDENEVDMDNLSEVSEITHNPSESSRGASPQPLANDATLKYVVDIIKANTEKDKQMRDEIKILQERAENAKKLLQEQNYLLTAEREHRDRIISFFLYHIRNNNRWIGQSLNPGELEANVLKEFVSNGGRGWRDMGEWEYGEVWSGPMVVSDSNIEITASNLDEYLRDMWDIHQRERKEGKMKANHSSMNSAPPSPPAGTPDDPVNDTAHSSDAPVSLSRKRKITTIPLDDENRPAEKRQKLSPIPEGLTSDPLSSPLPIPRRNKGKGRMSALEVEQLQREQVREERVRSMRELDEDDSAEAYEIQIALADSLLQSAGELAMDH</sequence>
<accession>A0A9W9AP75</accession>
<feature type="compositionally biased region" description="Basic and acidic residues" evidence="2">
    <location>
        <begin position="456"/>
        <end position="465"/>
    </location>
</feature>
<feature type="compositionally biased region" description="Basic residues" evidence="2">
    <location>
        <begin position="63"/>
        <end position="80"/>
    </location>
</feature>
<evidence type="ECO:0000256" key="1">
    <source>
        <dbReference type="SAM" id="Coils"/>
    </source>
</evidence>
<reference evidence="3" key="2">
    <citation type="journal article" date="2023" name="Proc. Natl. Acad. Sci. U.S.A.">
        <title>A global phylogenomic analysis of the shiitake genus Lentinula.</title>
        <authorList>
            <person name="Sierra-Patev S."/>
            <person name="Min B."/>
            <person name="Naranjo-Ortiz M."/>
            <person name="Looney B."/>
            <person name="Konkel Z."/>
            <person name="Slot J.C."/>
            <person name="Sakamoto Y."/>
            <person name="Steenwyk J.L."/>
            <person name="Rokas A."/>
            <person name="Carro J."/>
            <person name="Camarero S."/>
            <person name="Ferreira P."/>
            <person name="Molpeceres G."/>
            <person name="Ruiz-Duenas F.J."/>
            <person name="Serrano A."/>
            <person name="Henrissat B."/>
            <person name="Drula E."/>
            <person name="Hughes K.W."/>
            <person name="Mata J.L."/>
            <person name="Ishikawa N.K."/>
            <person name="Vargas-Isla R."/>
            <person name="Ushijima S."/>
            <person name="Smith C.A."/>
            <person name="Donoghue J."/>
            <person name="Ahrendt S."/>
            <person name="Andreopoulos W."/>
            <person name="He G."/>
            <person name="LaButti K."/>
            <person name="Lipzen A."/>
            <person name="Ng V."/>
            <person name="Riley R."/>
            <person name="Sandor L."/>
            <person name="Barry K."/>
            <person name="Martinez A.T."/>
            <person name="Xiao Y."/>
            <person name="Gibbons J.G."/>
            <person name="Terashima K."/>
            <person name="Grigoriev I.V."/>
            <person name="Hibbett D."/>
        </authorList>
    </citation>
    <scope>NUCLEOTIDE SEQUENCE</scope>
    <source>
        <strain evidence="3">Sp2 HRB7682 ss15</strain>
    </source>
</reference>
<evidence type="ECO:0000313" key="3">
    <source>
        <dbReference type="EMBL" id="KAJ4487323.1"/>
    </source>
</evidence>
<reference evidence="3" key="1">
    <citation type="submission" date="2022-08" db="EMBL/GenBank/DDBJ databases">
        <authorList>
            <consortium name="DOE Joint Genome Institute"/>
            <person name="Min B."/>
            <person name="Riley R."/>
            <person name="Sierra-Patev S."/>
            <person name="Naranjo-Ortiz M."/>
            <person name="Looney B."/>
            <person name="Konkel Z."/>
            <person name="Slot J.C."/>
            <person name="Sakamoto Y."/>
            <person name="Steenwyk J.L."/>
            <person name="Rokas A."/>
            <person name="Carro J."/>
            <person name="Camarero S."/>
            <person name="Ferreira P."/>
            <person name="Molpeceres G."/>
            <person name="Ruiz-Duenas F.J."/>
            <person name="Serrano A."/>
            <person name="Henrissat B."/>
            <person name="Drula E."/>
            <person name="Hughes K.W."/>
            <person name="Mata J.L."/>
            <person name="Ishikawa N.K."/>
            <person name="Vargas-Isla R."/>
            <person name="Ushijima S."/>
            <person name="Smith C.A."/>
            <person name="Ahrendt S."/>
            <person name="Andreopoulos W."/>
            <person name="He G."/>
            <person name="Labutti K."/>
            <person name="Lipzen A."/>
            <person name="Ng V."/>
            <person name="Sandor L."/>
            <person name="Barry K."/>
            <person name="Martinez A.T."/>
            <person name="Xiao Y."/>
            <person name="Gibbons J.G."/>
            <person name="Terashima K."/>
            <person name="Hibbett D.S."/>
            <person name="Grigoriev I.V."/>
        </authorList>
    </citation>
    <scope>NUCLEOTIDE SEQUENCE</scope>
    <source>
        <strain evidence="3">Sp2 HRB7682 ss15</strain>
    </source>
</reference>
<feature type="compositionally biased region" description="Polar residues" evidence="2">
    <location>
        <begin position="106"/>
        <end position="130"/>
    </location>
</feature>
<name>A0A9W9AP75_9AGAR</name>
<keyword evidence="1" id="KW-0175">Coiled coil</keyword>
<dbReference type="Proteomes" id="UP001150238">
    <property type="component" value="Unassembled WGS sequence"/>
</dbReference>
<evidence type="ECO:0000256" key="2">
    <source>
        <dbReference type="SAM" id="MobiDB-lite"/>
    </source>
</evidence>
<feature type="region of interest" description="Disordered" evidence="2">
    <location>
        <begin position="402"/>
        <end position="521"/>
    </location>
</feature>
<organism evidence="3 4">
    <name type="scientific">Lentinula lateritia</name>
    <dbReference type="NCBI Taxonomy" id="40482"/>
    <lineage>
        <taxon>Eukaryota</taxon>
        <taxon>Fungi</taxon>
        <taxon>Dikarya</taxon>
        <taxon>Basidiomycota</taxon>
        <taxon>Agaricomycotina</taxon>
        <taxon>Agaricomycetes</taxon>
        <taxon>Agaricomycetidae</taxon>
        <taxon>Agaricales</taxon>
        <taxon>Marasmiineae</taxon>
        <taxon>Omphalotaceae</taxon>
        <taxon>Lentinula</taxon>
    </lineage>
</organism>
<proteinExistence type="predicted"/>
<gene>
    <name evidence="3" type="ORF">C8J55DRAFT_507594</name>
</gene>
<dbReference type="AlphaFoldDB" id="A0A9W9AP75"/>
<feature type="compositionally biased region" description="Polar residues" evidence="2">
    <location>
        <begin position="152"/>
        <end position="165"/>
    </location>
</feature>
<feature type="coiled-coil region" evidence="1">
    <location>
        <begin position="279"/>
        <end position="306"/>
    </location>
</feature>
<dbReference type="EMBL" id="JANVFS010000009">
    <property type="protein sequence ID" value="KAJ4487323.1"/>
    <property type="molecule type" value="Genomic_DNA"/>
</dbReference>
<feature type="compositionally biased region" description="Basic and acidic residues" evidence="2">
    <location>
        <begin position="502"/>
        <end position="518"/>
    </location>
</feature>
<comment type="caution">
    <text evidence="3">The sequence shown here is derived from an EMBL/GenBank/DDBJ whole genome shotgun (WGS) entry which is preliminary data.</text>
</comment>
<feature type="region of interest" description="Disordered" evidence="2">
    <location>
        <begin position="49"/>
        <end position="203"/>
    </location>
</feature>
<protein>
    <submittedName>
        <fullName evidence="3">Uncharacterized protein</fullName>
    </submittedName>
</protein>
<evidence type="ECO:0000313" key="4">
    <source>
        <dbReference type="Proteomes" id="UP001150238"/>
    </source>
</evidence>